<protein>
    <submittedName>
        <fullName evidence="2">Uncharacterized protein</fullName>
    </submittedName>
</protein>
<name>L9L8H4_TUPCH</name>
<dbReference type="InParanoid" id="L9L8H4"/>
<proteinExistence type="predicted"/>
<dbReference type="Proteomes" id="UP000011518">
    <property type="component" value="Unassembled WGS sequence"/>
</dbReference>
<feature type="region of interest" description="Disordered" evidence="1">
    <location>
        <begin position="1"/>
        <end position="36"/>
    </location>
</feature>
<evidence type="ECO:0000313" key="2">
    <source>
        <dbReference type="EMBL" id="ELW71420.1"/>
    </source>
</evidence>
<organism evidence="2 3">
    <name type="scientific">Tupaia chinensis</name>
    <name type="common">Chinese tree shrew</name>
    <name type="synonym">Tupaia belangeri chinensis</name>
    <dbReference type="NCBI Taxonomy" id="246437"/>
    <lineage>
        <taxon>Eukaryota</taxon>
        <taxon>Metazoa</taxon>
        <taxon>Chordata</taxon>
        <taxon>Craniata</taxon>
        <taxon>Vertebrata</taxon>
        <taxon>Euteleostomi</taxon>
        <taxon>Mammalia</taxon>
        <taxon>Eutheria</taxon>
        <taxon>Euarchontoglires</taxon>
        <taxon>Scandentia</taxon>
        <taxon>Tupaiidae</taxon>
        <taxon>Tupaia</taxon>
    </lineage>
</organism>
<accession>L9L8H4</accession>
<keyword evidence="3" id="KW-1185">Reference proteome</keyword>
<dbReference type="EMBL" id="KB320466">
    <property type="protein sequence ID" value="ELW71420.1"/>
    <property type="molecule type" value="Genomic_DNA"/>
</dbReference>
<reference evidence="3" key="1">
    <citation type="submission" date="2012-07" db="EMBL/GenBank/DDBJ databases">
        <title>Genome of the Chinese tree shrew, a rising model animal genetically related to primates.</title>
        <authorList>
            <person name="Zhang G."/>
            <person name="Fan Y."/>
            <person name="Yao Y."/>
            <person name="Huang Z."/>
        </authorList>
    </citation>
    <scope>NUCLEOTIDE SEQUENCE [LARGE SCALE GENOMIC DNA]</scope>
</reference>
<gene>
    <name evidence="2" type="ORF">TREES_T100019174</name>
</gene>
<sequence length="84" mass="9054">MAAKRIRQNEVHYASAALSTPEEGHLEARHGDPVRTRPDTLYRVQFGLAWGPALLANTIPRLCSENRGSQAVGGDSPIFPGESG</sequence>
<feature type="compositionally biased region" description="Basic and acidic residues" evidence="1">
    <location>
        <begin position="22"/>
        <end position="36"/>
    </location>
</feature>
<evidence type="ECO:0000313" key="3">
    <source>
        <dbReference type="Proteomes" id="UP000011518"/>
    </source>
</evidence>
<evidence type="ECO:0000256" key="1">
    <source>
        <dbReference type="SAM" id="MobiDB-lite"/>
    </source>
</evidence>
<dbReference type="AlphaFoldDB" id="L9L8H4"/>
<reference evidence="3" key="2">
    <citation type="journal article" date="2013" name="Nat. Commun.">
        <title>Genome of the Chinese tree shrew.</title>
        <authorList>
            <person name="Fan Y."/>
            <person name="Huang Z.Y."/>
            <person name="Cao C.C."/>
            <person name="Chen C.S."/>
            <person name="Chen Y.X."/>
            <person name="Fan D.D."/>
            <person name="He J."/>
            <person name="Hou H.L."/>
            <person name="Hu L."/>
            <person name="Hu X.T."/>
            <person name="Jiang X.T."/>
            <person name="Lai R."/>
            <person name="Lang Y.S."/>
            <person name="Liang B."/>
            <person name="Liao S.G."/>
            <person name="Mu D."/>
            <person name="Ma Y.Y."/>
            <person name="Niu Y.Y."/>
            <person name="Sun X.Q."/>
            <person name="Xia J.Q."/>
            <person name="Xiao J."/>
            <person name="Xiong Z.Q."/>
            <person name="Xu L."/>
            <person name="Yang L."/>
            <person name="Zhang Y."/>
            <person name="Zhao W."/>
            <person name="Zhao X.D."/>
            <person name="Zheng Y.T."/>
            <person name="Zhou J.M."/>
            <person name="Zhu Y.B."/>
            <person name="Zhang G.J."/>
            <person name="Wang J."/>
            <person name="Yao Y.G."/>
        </authorList>
    </citation>
    <scope>NUCLEOTIDE SEQUENCE [LARGE SCALE GENOMIC DNA]</scope>
</reference>